<feature type="domain" description="Histidine kinase" evidence="1">
    <location>
        <begin position="717"/>
        <end position="764"/>
    </location>
</feature>
<dbReference type="PANTHER" id="PTHR31373:SF17">
    <property type="entry name" value="OS06G0652100 PROTEIN"/>
    <property type="match status" value="1"/>
</dbReference>
<dbReference type="InterPro" id="IPR036465">
    <property type="entry name" value="vWFA_dom_sf"/>
</dbReference>
<proteinExistence type="predicted"/>
<reference evidence="2 3" key="1">
    <citation type="journal article" date="2019" name="Genome Biol. Evol.">
        <title>The Rhododendron genome and chromosomal organization provide insight into shared whole-genome duplications across the heath family (Ericaceae).</title>
        <authorList>
            <person name="Soza V.L."/>
            <person name="Lindsley D."/>
            <person name="Waalkes A."/>
            <person name="Ramage E."/>
            <person name="Patwardhan R.P."/>
            <person name="Burton J.N."/>
            <person name="Adey A."/>
            <person name="Kumar A."/>
            <person name="Qiu R."/>
            <person name="Shendure J."/>
            <person name="Hall B."/>
        </authorList>
    </citation>
    <scope>NUCLEOTIDE SEQUENCE [LARGE SCALE GENOMIC DNA]</scope>
    <source>
        <strain evidence="2">RSF 1966-606</strain>
    </source>
</reference>
<dbReference type="PRINTS" id="PR00344">
    <property type="entry name" value="BCTRLSENSOR"/>
</dbReference>
<dbReference type="InterPro" id="IPR005467">
    <property type="entry name" value="His_kinase_dom"/>
</dbReference>
<dbReference type="PROSITE" id="PS50109">
    <property type="entry name" value="HIS_KIN"/>
    <property type="match status" value="1"/>
</dbReference>
<name>A0A6A4LFF6_9ERIC</name>
<dbReference type="PANTHER" id="PTHR31373">
    <property type="entry name" value="OS06G0652100 PROTEIN"/>
    <property type="match status" value="1"/>
</dbReference>
<dbReference type="SUPFAM" id="SSF53300">
    <property type="entry name" value="vWA-like"/>
    <property type="match status" value="1"/>
</dbReference>
<organism evidence="2 3">
    <name type="scientific">Rhododendron williamsianum</name>
    <dbReference type="NCBI Taxonomy" id="262921"/>
    <lineage>
        <taxon>Eukaryota</taxon>
        <taxon>Viridiplantae</taxon>
        <taxon>Streptophyta</taxon>
        <taxon>Embryophyta</taxon>
        <taxon>Tracheophyta</taxon>
        <taxon>Spermatophyta</taxon>
        <taxon>Magnoliopsida</taxon>
        <taxon>eudicotyledons</taxon>
        <taxon>Gunneridae</taxon>
        <taxon>Pentapetalae</taxon>
        <taxon>asterids</taxon>
        <taxon>Ericales</taxon>
        <taxon>Ericaceae</taxon>
        <taxon>Ericoideae</taxon>
        <taxon>Rhodoreae</taxon>
        <taxon>Rhododendron</taxon>
    </lineage>
</organism>
<dbReference type="OrthoDB" id="1149618at2759"/>
<dbReference type="Proteomes" id="UP000428333">
    <property type="component" value="Linkage Group LG08"/>
</dbReference>
<dbReference type="EMBL" id="QEFC01002095">
    <property type="protein sequence ID" value="KAE9454801.1"/>
    <property type="molecule type" value="Genomic_DNA"/>
</dbReference>
<dbReference type="Gene3D" id="3.40.50.410">
    <property type="entry name" value="von Willebrand factor, type A domain"/>
    <property type="match status" value="1"/>
</dbReference>
<comment type="caution">
    <text evidence="2">The sequence shown here is derived from an EMBL/GenBank/DDBJ whole genome shotgun (WGS) entry which is preliminary data.</text>
</comment>
<dbReference type="AlphaFoldDB" id="A0A6A4LFF6"/>
<dbReference type="InterPro" id="IPR003594">
    <property type="entry name" value="HATPase_dom"/>
</dbReference>
<dbReference type="InterPro" id="IPR058580">
    <property type="entry name" value="DUF2828"/>
</dbReference>
<gene>
    <name evidence="2" type="ORF">C3L33_13311</name>
</gene>
<sequence length="850" mass="95519">MASSSSLLGPPEVYGPRTTTVTAMATSAATGNPFIDLMVDNFNTTTTATPPPPMGYTEKQSPTFLSTGNPCLDAFFHVTPNTPPATLTNRLHKAWEHNPLTALKLVCNLRGVRGTGKSDKEGYYTAALWLHQHHPKTLACNVGPLAEFGYFKDLPEILYRILEGPEVRMEAKKARREAKMERESGRWMGRGRRKESWVLEAMQRIEIEEEKARESREAKKIAAAKKAVEHYSSDPDYKFLHDRISDLFADFLKSDIQHLNSNQLNKISLAAKWCPSLDSSFDKATLLCESVAKKVFPRDLYKEYDGVLDAHYAYRVRDRLRKEILVPLRKALELPEVYIGANKWKSIPYKRVASVAMKFYKEKFIKHDRERFQEYLEKSGKGIAAGALLPHEIIASLNGKDGGEVAKLQWKRMVDDLSKKRKLNNCLAICDFSDSMNGVPMEVSLALGVLISELSEEPWKGKLITFSHNPTLQMVLGDDLRSKTDFVRRMERGTNVDFQKVFDLMLEVAVNGKLAEEHMIKRVFVFSDMEFGQASARPWETDYQAIVRKFGEKGYGSCVPEIVFWNLRDSRATPVAGNQKGVALVSGFSKNLMTVFLEESGALNPEAVMEVAISGEKYKKLINPTKATLATVNNNDVYWHPCTLLLRCLWYIFHATVNRIAKVEDDYYEMMELKKRAETADAAKSQIGAGSWGGFRTSSPDEPASPQSSLASDLINLIVSVEDTGGGIPLEARPRVFTPFMQDGGTGIGLSISKFLVGLMNGAIGFFQAYTRLGPPSVSLRWSARPWETDYQVIVRKFGEKGYGSCVPEIVFWNLRDSKGDSGAWEPERSGPSERVFEEFDDCSWRRMGL</sequence>
<accession>A0A6A4LFF6</accession>
<dbReference type="InterPro" id="IPR056690">
    <property type="entry name" value="DUF7788"/>
</dbReference>
<keyword evidence="3" id="KW-1185">Reference proteome</keyword>
<evidence type="ECO:0000313" key="3">
    <source>
        <dbReference type="Proteomes" id="UP000428333"/>
    </source>
</evidence>
<evidence type="ECO:0000313" key="2">
    <source>
        <dbReference type="EMBL" id="KAE9454801.1"/>
    </source>
</evidence>
<dbReference type="Pfam" id="PF11443">
    <property type="entry name" value="DUF2828"/>
    <property type="match status" value="1"/>
</dbReference>
<dbReference type="Gene3D" id="3.30.565.10">
    <property type="entry name" value="Histidine kinase-like ATPase, C-terminal domain"/>
    <property type="match status" value="1"/>
</dbReference>
<dbReference type="SUPFAM" id="SSF55874">
    <property type="entry name" value="ATPase domain of HSP90 chaperone/DNA topoisomerase II/histidine kinase"/>
    <property type="match status" value="1"/>
</dbReference>
<dbReference type="InterPro" id="IPR004358">
    <property type="entry name" value="Sig_transdc_His_kin-like_C"/>
</dbReference>
<dbReference type="Pfam" id="PF02518">
    <property type="entry name" value="HATPase_c"/>
    <property type="match status" value="1"/>
</dbReference>
<dbReference type="InterPro" id="IPR036890">
    <property type="entry name" value="HATPase_C_sf"/>
</dbReference>
<dbReference type="Pfam" id="PF25043">
    <property type="entry name" value="DUF7788"/>
    <property type="match status" value="2"/>
</dbReference>
<feature type="non-terminal residue" evidence="2">
    <location>
        <position position="1"/>
    </location>
</feature>
<dbReference type="InterPro" id="IPR011205">
    <property type="entry name" value="UCP015417_vWA"/>
</dbReference>
<protein>
    <recommendedName>
        <fullName evidence="1">Histidine kinase domain-containing protein</fullName>
    </recommendedName>
</protein>
<evidence type="ECO:0000259" key="1">
    <source>
        <dbReference type="PROSITE" id="PS50109"/>
    </source>
</evidence>
<dbReference type="GO" id="GO:0004672">
    <property type="term" value="F:protein kinase activity"/>
    <property type="evidence" value="ECO:0007669"/>
    <property type="project" value="UniProtKB-ARBA"/>
</dbReference>
<dbReference type="SMART" id="SM00387">
    <property type="entry name" value="HATPase_c"/>
    <property type="match status" value="1"/>
</dbReference>